<dbReference type="EMBL" id="JAUSUF010000002">
    <property type="protein sequence ID" value="MDQ0149251.1"/>
    <property type="molecule type" value="Genomic_DNA"/>
</dbReference>
<keyword evidence="7 9" id="KW-0234">DNA repair</keyword>
<dbReference type="InterPro" id="IPR038729">
    <property type="entry name" value="Rad50/SbcC_AAA"/>
</dbReference>
<dbReference type="RefSeq" id="WP_307484441.1">
    <property type="nucleotide sequence ID" value="NZ_JAUSUF010000002.1"/>
</dbReference>
<evidence type="ECO:0000256" key="8">
    <source>
        <dbReference type="ARBA" id="ARBA00033408"/>
    </source>
</evidence>
<keyword evidence="4" id="KW-0547">Nucleotide-binding</keyword>
<keyword evidence="14" id="KW-1185">Reference proteome</keyword>
<evidence type="ECO:0000313" key="13">
    <source>
        <dbReference type="EMBL" id="MDQ0149251.1"/>
    </source>
</evidence>
<evidence type="ECO:0000256" key="4">
    <source>
        <dbReference type="ARBA" id="ARBA00022741"/>
    </source>
</evidence>
<dbReference type="InterPro" id="IPR003395">
    <property type="entry name" value="RecF/RecN/SMC_N"/>
</dbReference>
<keyword evidence="6" id="KW-0067">ATP-binding</keyword>
<evidence type="ECO:0000256" key="3">
    <source>
        <dbReference type="ARBA" id="ARBA00021315"/>
    </source>
</evidence>
<evidence type="ECO:0000256" key="6">
    <source>
        <dbReference type="ARBA" id="ARBA00022840"/>
    </source>
</evidence>
<keyword evidence="10" id="KW-0175">Coiled coil</keyword>
<dbReference type="PANTHER" id="PTHR11059">
    <property type="entry name" value="DNA REPAIR PROTEIN RECN"/>
    <property type="match status" value="1"/>
</dbReference>
<evidence type="ECO:0000256" key="7">
    <source>
        <dbReference type="ARBA" id="ARBA00023204"/>
    </source>
</evidence>
<proteinExistence type="inferred from homology"/>
<dbReference type="CDD" id="cd03241">
    <property type="entry name" value="ABC_RecN"/>
    <property type="match status" value="2"/>
</dbReference>
<evidence type="ECO:0000256" key="1">
    <source>
        <dbReference type="ARBA" id="ARBA00003618"/>
    </source>
</evidence>
<dbReference type="InterPro" id="IPR027417">
    <property type="entry name" value="P-loop_NTPase"/>
</dbReference>
<name>A0ABT9USH1_9FIRM</name>
<evidence type="ECO:0000259" key="11">
    <source>
        <dbReference type="Pfam" id="PF02463"/>
    </source>
</evidence>
<reference evidence="13 14" key="1">
    <citation type="submission" date="2023-07" db="EMBL/GenBank/DDBJ databases">
        <title>Genomic Encyclopedia of Type Strains, Phase IV (KMG-IV): sequencing the most valuable type-strain genomes for metagenomic binning, comparative biology and taxonomic classification.</title>
        <authorList>
            <person name="Goeker M."/>
        </authorList>
    </citation>
    <scope>NUCLEOTIDE SEQUENCE [LARGE SCALE GENOMIC DNA]</scope>
    <source>
        <strain evidence="13 14">DSM 20694</strain>
    </source>
</reference>
<dbReference type="SUPFAM" id="SSF52540">
    <property type="entry name" value="P-loop containing nucleoside triphosphate hydrolases"/>
    <property type="match status" value="1"/>
</dbReference>
<dbReference type="InterPro" id="IPR004604">
    <property type="entry name" value="DNA_recomb/repair_RecN"/>
</dbReference>
<evidence type="ECO:0000256" key="5">
    <source>
        <dbReference type="ARBA" id="ARBA00022763"/>
    </source>
</evidence>
<feature type="coiled-coil region" evidence="10">
    <location>
        <begin position="319"/>
        <end position="363"/>
    </location>
</feature>
<dbReference type="Gene3D" id="3.40.50.300">
    <property type="entry name" value="P-loop containing nucleotide triphosphate hydrolases"/>
    <property type="match status" value="2"/>
</dbReference>
<organism evidence="13 14">
    <name type="scientific">Eubacterium multiforme</name>
    <dbReference type="NCBI Taxonomy" id="83339"/>
    <lineage>
        <taxon>Bacteria</taxon>
        <taxon>Bacillati</taxon>
        <taxon>Bacillota</taxon>
        <taxon>Clostridia</taxon>
        <taxon>Eubacteriales</taxon>
        <taxon>Eubacteriaceae</taxon>
        <taxon>Eubacterium</taxon>
    </lineage>
</organism>
<dbReference type="Pfam" id="PF13476">
    <property type="entry name" value="AAA_23"/>
    <property type="match status" value="1"/>
</dbReference>
<comment type="function">
    <text evidence="1 9">May be involved in recombinational repair of damaged DNA.</text>
</comment>
<accession>A0ABT9USH1</accession>
<sequence>MLIQLNIKNFALIEDISVDLGEGFNILSGETGAGKSILIDAIDYVLGGKFSKDLIRTGESKTKVEAIFNIKDSKLDDILEEFEIEFDDTLIILRETLLSGKSIIKVNGKSLIVTQLKKIRERLLDIHGQHQNQSLLQKSSHVNYLDNYIGEKIFKELKKFLMLREELLKTREKIQSIDGNKDRSKLVDYIKFQIEDIEKGKLKIGEEEELKEEYNILSNAEKITHGISTSYNFLNGMESSSVLDSLSKVISELTAIEEHLVKIKEKREVIEESFYNIEEVSRELRDMSDDIHYDEEELSRINERLFVINNYKKKYGGSIEAVIENYNDLKKQYEELINAEEIIKELEEKAKEIFNKMKNVGKKISSIRKSYSGELENKILAELSYVGLDKSKMKILIEPQETFNEKGFDDVTIMISTNPGEPLKSLEKVLSGGELSRIMLALKCVFADKDDIPTLIFDEIDTGISGQVGQRVGEKMYQVSKNHQVLCITHLPQIAILSDHHYFVSKEVNKGKTFTKIRLLSIDEKIYQVATMLGGDSVTNATLENVREMFENSNSKKNRIKSFIIHI</sequence>
<evidence type="ECO:0000256" key="10">
    <source>
        <dbReference type="SAM" id="Coils"/>
    </source>
</evidence>
<dbReference type="PIRSF" id="PIRSF003128">
    <property type="entry name" value="RecN"/>
    <property type="match status" value="1"/>
</dbReference>
<feature type="domain" description="Rad50/SbcC-type AAA" evidence="12">
    <location>
        <begin position="4"/>
        <end position="216"/>
    </location>
</feature>
<evidence type="ECO:0000256" key="2">
    <source>
        <dbReference type="ARBA" id="ARBA00009441"/>
    </source>
</evidence>
<dbReference type="Pfam" id="PF02463">
    <property type="entry name" value="SMC_N"/>
    <property type="match status" value="1"/>
</dbReference>
<protein>
    <recommendedName>
        <fullName evidence="3 9">DNA repair protein RecN</fullName>
    </recommendedName>
    <alternativeName>
        <fullName evidence="8 9">Recombination protein N</fullName>
    </alternativeName>
</protein>
<evidence type="ECO:0000313" key="14">
    <source>
        <dbReference type="Proteomes" id="UP001228504"/>
    </source>
</evidence>
<evidence type="ECO:0000259" key="12">
    <source>
        <dbReference type="Pfam" id="PF13476"/>
    </source>
</evidence>
<dbReference type="PANTHER" id="PTHR11059:SF0">
    <property type="entry name" value="DNA REPAIR PROTEIN RECN"/>
    <property type="match status" value="1"/>
</dbReference>
<comment type="caution">
    <text evidence="13">The sequence shown here is derived from an EMBL/GenBank/DDBJ whole genome shotgun (WGS) entry which is preliminary data.</text>
</comment>
<feature type="domain" description="RecF/RecN/SMC N-terminal" evidence="11">
    <location>
        <begin position="235"/>
        <end position="507"/>
    </location>
</feature>
<comment type="similarity">
    <text evidence="2 9">Belongs to the RecN family.</text>
</comment>
<keyword evidence="5 9" id="KW-0227">DNA damage</keyword>
<dbReference type="NCBIfam" id="TIGR00634">
    <property type="entry name" value="recN"/>
    <property type="match status" value="1"/>
</dbReference>
<gene>
    <name evidence="13" type="ORF">J2S18_001181</name>
</gene>
<dbReference type="Proteomes" id="UP001228504">
    <property type="component" value="Unassembled WGS sequence"/>
</dbReference>
<evidence type="ECO:0000256" key="9">
    <source>
        <dbReference type="PIRNR" id="PIRNR003128"/>
    </source>
</evidence>